<comment type="caution">
    <text evidence="1">The sequence shown here is derived from an EMBL/GenBank/DDBJ whole genome shotgun (WGS) entry which is preliminary data.</text>
</comment>
<dbReference type="RefSeq" id="WP_189269395.1">
    <property type="nucleotide sequence ID" value="NZ_BMML01000046.1"/>
</dbReference>
<dbReference type="EMBL" id="BMML01000046">
    <property type="protein sequence ID" value="GGN45272.1"/>
    <property type="molecule type" value="Genomic_DNA"/>
</dbReference>
<proteinExistence type="predicted"/>
<gene>
    <name evidence="1" type="ORF">GCM10011578_097060</name>
</gene>
<dbReference type="Proteomes" id="UP000653411">
    <property type="component" value="Unassembled WGS sequence"/>
</dbReference>
<evidence type="ECO:0000313" key="1">
    <source>
        <dbReference type="EMBL" id="GGN45272.1"/>
    </source>
</evidence>
<organism evidence="1 2">
    <name type="scientific">Streptomyces fuscichromogenes</name>
    <dbReference type="NCBI Taxonomy" id="1324013"/>
    <lineage>
        <taxon>Bacteria</taxon>
        <taxon>Bacillati</taxon>
        <taxon>Actinomycetota</taxon>
        <taxon>Actinomycetes</taxon>
        <taxon>Kitasatosporales</taxon>
        <taxon>Streptomycetaceae</taxon>
        <taxon>Streptomyces</taxon>
    </lineage>
</organism>
<evidence type="ECO:0000313" key="2">
    <source>
        <dbReference type="Proteomes" id="UP000653411"/>
    </source>
</evidence>
<dbReference type="AlphaFoldDB" id="A0A917XPE8"/>
<reference evidence="1" key="2">
    <citation type="submission" date="2020-09" db="EMBL/GenBank/DDBJ databases">
        <authorList>
            <person name="Sun Q."/>
            <person name="Zhou Y."/>
        </authorList>
    </citation>
    <scope>NUCLEOTIDE SEQUENCE</scope>
    <source>
        <strain evidence="1">CGMCC 4.7110</strain>
    </source>
</reference>
<reference evidence="1" key="1">
    <citation type="journal article" date="2014" name="Int. J. Syst. Evol. Microbiol.">
        <title>Complete genome sequence of Corynebacterium casei LMG S-19264T (=DSM 44701T), isolated from a smear-ripened cheese.</title>
        <authorList>
            <consortium name="US DOE Joint Genome Institute (JGI-PGF)"/>
            <person name="Walter F."/>
            <person name="Albersmeier A."/>
            <person name="Kalinowski J."/>
            <person name="Ruckert C."/>
        </authorList>
    </citation>
    <scope>NUCLEOTIDE SEQUENCE</scope>
    <source>
        <strain evidence="1">CGMCC 4.7110</strain>
    </source>
</reference>
<accession>A0A917XPE8</accession>
<protein>
    <submittedName>
        <fullName evidence="1">Uncharacterized protein</fullName>
    </submittedName>
</protein>
<name>A0A917XPE8_9ACTN</name>
<keyword evidence="2" id="KW-1185">Reference proteome</keyword>
<sequence length="59" mass="6769">MADTFQSSTLVRDQHNRHAVCHEAFYDSFREEYLLPALLNMHALLCGLDEKMAEESVPS</sequence>